<reference evidence="2 3" key="1">
    <citation type="submission" date="2020-11" db="EMBL/GenBank/DDBJ databases">
        <authorList>
            <person name="Kim M.K."/>
        </authorList>
    </citation>
    <scope>NUCLEOTIDE SEQUENCE [LARGE SCALE GENOMIC DNA]</scope>
    <source>
        <strain evidence="2 3">BT439</strain>
    </source>
</reference>
<dbReference type="Pfam" id="PF13439">
    <property type="entry name" value="Glyco_transf_4"/>
    <property type="match status" value="1"/>
</dbReference>
<feature type="domain" description="Glycosyltransferase subfamily 4-like N-terminal" evidence="1">
    <location>
        <begin position="14"/>
        <end position="167"/>
    </location>
</feature>
<dbReference type="Proteomes" id="UP000645610">
    <property type="component" value="Unassembled WGS sequence"/>
</dbReference>
<gene>
    <name evidence="2" type="ORF">I2I01_21295</name>
</gene>
<evidence type="ECO:0000313" key="3">
    <source>
        <dbReference type="Proteomes" id="UP000645610"/>
    </source>
</evidence>
<keyword evidence="3" id="KW-1185">Reference proteome</keyword>
<evidence type="ECO:0000259" key="1">
    <source>
        <dbReference type="Pfam" id="PF13439"/>
    </source>
</evidence>
<dbReference type="AlphaFoldDB" id="A0A931BMT0"/>
<accession>A0A931BMT0</accession>
<dbReference type="InterPro" id="IPR028098">
    <property type="entry name" value="Glyco_trans_4-like_N"/>
</dbReference>
<dbReference type="EMBL" id="JADQDP010000007">
    <property type="protein sequence ID" value="MBF9144191.1"/>
    <property type="molecule type" value="Genomic_DNA"/>
</dbReference>
<dbReference type="Pfam" id="PF13692">
    <property type="entry name" value="Glyco_trans_1_4"/>
    <property type="match status" value="1"/>
</dbReference>
<sequence>MKVVIIGPAYPLRGGLATYNERLARAFTEAGDTVRIVTFSLQYPDFLFPGQTQFSTEPGPTDLAIEVSLNSVNPLSWWRVGRKLRTERPDLVVFRFWLPFMGPALGTVARLVRGNKHTRVVAITDNVIPHEKRPGDGPLTRYFLSACDGFVTMSRSVLEDLKRMGFGQKPALYRPHPLYDNFGPIKSKSEALAALGLPATSGYLLFFGFIRAYKGLDVLLEAFADARIAALPVKLIIAGEFYEDAAPYEAIIEDYKLEGRIIRATDFIPNEKVADYFCAADLIMQPYKNATQSGVSQIAYHFERPMLVTDVGGLAELIPDGVVGYVVPPAPAAIADAVVDFYANQREVAFAAGAREEKKQFSWPLMVSALKEVAKRSVSLPQQSVYNEHAS</sequence>
<proteinExistence type="predicted"/>
<protein>
    <submittedName>
        <fullName evidence="2">Glycosyltransferase</fullName>
    </submittedName>
</protein>
<dbReference type="GO" id="GO:0016757">
    <property type="term" value="F:glycosyltransferase activity"/>
    <property type="evidence" value="ECO:0007669"/>
    <property type="project" value="UniProtKB-ARBA"/>
</dbReference>
<dbReference type="Gene3D" id="3.40.50.2000">
    <property type="entry name" value="Glycogen Phosphorylase B"/>
    <property type="match status" value="2"/>
</dbReference>
<comment type="caution">
    <text evidence="2">The sequence shown here is derived from an EMBL/GenBank/DDBJ whole genome shotgun (WGS) entry which is preliminary data.</text>
</comment>
<evidence type="ECO:0000313" key="2">
    <source>
        <dbReference type="EMBL" id="MBF9144191.1"/>
    </source>
</evidence>
<dbReference type="RefSeq" id="WP_196288551.1">
    <property type="nucleotide sequence ID" value="NZ_JADQDP010000007.1"/>
</dbReference>
<dbReference type="SUPFAM" id="SSF53756">
    <property type="entry name" value="UDP-Glycosyltransferase/glycogen phosphorylase"/>
    <property type="match status" value="1"/>
</dbReference>
<name>A0A931BMT0_9BACT</name>
<organism evidence="2 3">
    <name type="scientific">Hymenobacter properus</name>
    <dbReference type="NCBI Taxonomy" id="2791026"/>
    <lineage>
        <taxon>Bacteria</taxon>
        <taxon>Pseudomonadati</taxon>
        <taxon>Bacteroidota</taxon>
        <taxon>Cytophagia</taxon>
        <taxon>Cytophagales</taxon>
        <taxon>Hymenobacteraceae</taxon>
        <taxon>Hymenobacter</taxon>
    </lineage>
</organism>
<dbReference type="PANTHER" id="PTHR12526">
    <property type="entry name" value="GLYCOSYLTRANSFERASE"/>
    <property type="match status" value="1"/>
</dbReference>